<protein>
    <recommendedName>
        <fullName evidence="4">DUF2304 domain-containing protein</fullName>
    </recommendedName>
</protein>
<dbReference type="RefSeq" id="WP_184423584.1">
    <property type="nucleotide sequence ID" value="NZ_AP027362.1"/>
</dbReference>
<reference evidence="2 3" key="1">
    <citation type="submission" date="2020-08" db="EMBL/GenBank/DDBJ databases">
        <title>Genomic Encyclopedia of Type Strains, Phase IV (KMG-IV): sequencing the most valuable type-strain genomes for metagenomic binning, comparative biology and taxonomic classification.</title>
        <authorList>
            <person name="Goeker M."/>
        </authorList>
    </citation>
    <scope>NUCLEOTIDE SEQUENCE [LARGE SCALE GENOMIC DNA]</scope>
    <source>
        <strain evidence="2 3">DSM 26287</strain>
    </source>
</reference>
<proteinExistence type="predicted"/>
<keyword evidence="1" id="KW-0472">Membrane</keyword>
<evidence type="ECO:0000313" key="3">
    <source>
        <dbReference type="Proteomes" id="UP000537141"/>
    </source>
</evidence>
<comment type="caution">
    <text evidence="2">The sequence shown here is derived from an EMBL/GenBank/DDBJ whole genome shotgun (WGS) entry which is preliminary data.</text>
</comment>
<feature type="transmembrane region" description="Helical" evidence="1">
    <location>
        <begin position="62"/>
        <end position="83"/>
    </location>
</feature>
<evidence type="ECO:0000313" key="2">
    <source>
        <dbReference type="EMBL" id="MBB6542774.1"/>
    </source>
</evidence>
<evidence type="ECO:0008006" key="4">
    <source>
        <dbReference type="Google" id="ProtNLM"/>
    </source>
</evidence>
<feature type="transmembrane region" description="Helical" evidence="1">
    <location>
        <begin position="35"/>
        <end position="56"/>
    </location>
</feature>
<keyword evidence="1" id="KW-1133">Transmembrane helix</keyword>
<dbReference type="AlphaFoldDB" id="A0A7X0TT46"/>
<dbReference type="Pfam" id="PF10066">
    <property type="entry name" value="DUF2304"/>
    <property type="match status" value="1"/>
</dbReference>
<gene>
    <name evidence="2" type="ORF">HNQ55_001274</name>
</gene>
<name>A0A7X0TT46_9GAMM</name>
<dbReference type="EMBL" id="JACHHU010000007">
    <property type="protein sequence ID" value="MBB6542774.1"/>
    <property type="molecule type" value="Genomic_DNA"/>
</dbReference>
<dbReference type="Proteomes" id="UP000537141">
    <property type="component" value="Unassembled WGS sequence"/>
</dbReference>
<dbReference type="InterPro" id="IPR019277">
    <property type="entry name" value="DUF2304"/>
</dbReference>
<organism evidence="2 3">
    <name type="scientific">Thalassotalea piscium</name>
    <dbReference type="NCBI Taxonomy" id="1230533"/>
    <lineage>
        <taxon>Bacteria</taxon>
        <taxon>Pseudomonadati</taxon>
        <taxon>Pseudomonadota</taxon>
        <taxon>Gammaproteobacteria</taxon>
        <taxon>Alteromonadales</taxon>
        <taxon>Colwelliaceae</taxon>
        <taxon>Thalassotalea</taxon>
    </lineage>
</organism>
<evidence type="ECO:0000256" key="1">
    <source>
        <dbReference type="SAM" id="Phobius"/>
    </source>
</evidence>
<sequence length="122" mass="13667">MTNPQIVSSIIGVVLAFTIYWLVRRDHIAPRQALRWIFVAFIVLVLGTFPVITDWIGHAAGISYPPIIPVILGLGAAIIKILLMDIERNKVDVTLDRIVQKLAILESQIEVNEASRTKEIKK</sequence>
<keyword evidence="3" id="KW-1185">Reference proteome</keyword>
<keyword evidence="1" id="KW-0812">Transmembrane</keyword>
<accession>A0A7X0TT46</accession>
<feature type="transmembrane region" description="Helical" evidence="1">
    <location>
        <begin position="6"/>
        <end position="23"/>
    </location>
</feature>